<accession>A0AAW0V5H9</accession>
<evidence type="ECO:0000313" key="3">
    <source>
        <dbReference type="Proteomes" id="UP001487740"/>
    </source>
</evidence>
<reference evidence="2 3" key="1">
    <citation type="submission" date="2023-03" db="EMBL/GenBank/DDBJ databases">
        <title>High-quality genome of Scylla paramamosain provides insights in environmental adaptation.</title>
        <authorList>
            <person name="Zhang L."/>
        </authorList>
    </citation>
    <scope>NUCLEOTIDE SEQUENCE [LARGE SCALE GENOMIC DNA]</scope>
    <source>
        <strain evidence="2">LZ_2023a</strain>
        <tissue evidence="2">Muscle</tissue>
    </source>
</reference>
<gene>
    <name evidence="2" type="ORF">O3P69_007098</name>
</gene>
<dbReference type="PROSITE" id="PS50835">
    <property type="entry name" value="IG_LIKE"/>
    <property type="match status" value="1"/>
</dbReference>
<proteinExistence type="predicted"/>
<dbReference type="SUPFAM" id="SSF48726">
    <property type="entry name" value="Immunoglobulin"/>
    <property type="match status" value="1"/>
</dbReference>
<dbReference type="PANTHER" id="PTHR21261:SF15">
    <property type="entry name" value="BEATEN PATH IIIA, ISOFORM D-RELATED"/>
    <property type="match status" value="1"/>
</dbReference>
<dbReference type="InterPro" id="IPR007110">
    <property type="entry name" value="Ig-like_dom"/>
</dbReference>
<dbReference type="Pfam" id="PF07686">
    <property type="entry name" value="V-set"/>
    <property type="match status" value="1"/>
</dbReference>
<dbReference type="InterPro" id="IPR036179">
    <property type="entry name" value="Ig-like_dom_sf"/>
</dbReference>
<dbReference type="PANTHER" id="PTHR21261">
    <property type="entry name" value="BEAT PROTEIN"/>
    <property type="match status" value="1"/>
</dbReference>
<organism evidence="2 3">
    <name type="scientific">Scylla paramamosain</name>
    <name type="common">Mud crab</name>
    <dbReference type="NCBI Taxonomy" id="85552"/>
    <lineage>
        <taxon>Eukaryota</taxon>
        <taxon>Metazoa</taxon>
        <taxon>Ecdysozoa</taxon>
        <taxon>Arthropoda</taxon>
        <taxon>Crustacea</taxon>
        <taxon>Multicrustacea</taxon>
        <taxon>Malacostraca</taxon>
        <taxon>Eumalacostraca</taxon>
        <taxon>Eucarida</taxon>
        <taxon>Decapoda</taxon>
        <taxon>Pleocyemata</taxon>
        <taxon>Brachyura</taxon>
        <taxon>Eubrachyura</taxon>
        <taxon>Portunoidea</taxon>
        <taxon>Portunidae</taxon>
        <taxon>Portuninae</taxon>
        <taxon>Scylla</taxon>
    </lineage>
</organism>
<feature type="domain" description="Ig-like" evidence="1">
    <location>
        <begin position="30"/>
        <end position="130"/>
    </location>
</feature>
<dbReference type="InterPro" id="IPR013106">
    <property type="entry name" value="Ig_V-set"/>
</dbReference>
<dbReference type="Proteomes" id="UP001487740">
    <property type="component" value="Unassembled WGS sequence"/>
</dbReference>
<sequence>MNGAYITAVLFFNYHVSCCDPAQGYSRLSPRGTTEGDLLRGVVVPPFALAGGQATLGCSFQLSATRLYSLKWYHNNTEFYRFVPTERARAINIQPTPEFSVAEVFRSDQHVTLSLTRLTPAASGRYRCEVIAEHPSFRTEAASGTMAVLREPLSPPVVDGAREIYQTSEVIKIGCRPRHAAPPGHLSVLSWYLDGRKVLDEYLSPFNATSQGVALPGLSLRVPGQEVAAAGGTVQAECRLSLGPHSISTFKTLRVRVRMVSYVGPYQSAGTHITRDTRQVTAVLTSVLLLLLLNQ</sequence>
<evidence type="ECO:0000259" key="1">
    <source>
        <dbReference type="PROSITE" id="PS50835"/>
    </source>
</evidence>
<evidence type="ECO:0000313" key="2">
    <source>
        <dbReference type="EMBL" id="KAK8406140.1"/>
    </source>
</evidence>
<name>A0AAW0V5H9_SCYPA</name>
<dbReference type="InterPro" id="IPR013783">
    <property type="entry name" value="Ig-like_fold"/>
</dbReference>
<dbReference type="AlphaFoldDB" id="A0AAW0V5H9"/>
<comment type="caution">
    <text evidence="2">The sequence shown here is derived from an EMBL/GenBank/DDBJ whole genome shotgun (WGS) entry which is preliminary data.</text>
</comment>
<dbReference type="EMBL" id="JARAKH010000002">
    <property type="protein sequence ID" value="KAK8406140.1"/>
    <property type="molecule type" value="Genomic_DNA"/>
</dbReference>
<dbReference type="Gene3D" id="2.60.40.10">
    <property type="entry name" value="Immunoglobulins"/>
    <property type="match status" value="1"/>
</dbReference>
<keyword evidence="3" id="KW-1185">Reference proteome</keyword>
<protein>
    <recommendedName>
        <fullName evidence="1">Ig-like domain-containing protein</fullName>
    </recommendedName>
</protein>